<accession>A0A314Y7L3</accession>
<gene>
    <name evidence="1" type="ORF">Pyn_24801</name>
</gene>
<dbReference type="EMBL" id="PJQY01001258">
    <property type="protein sequence ID" value="PQQ04215.1"/>
    <property type="molecule type" value="Genomic_DNA"/>
</dbReference>
<reference evidence="1 2" key="1">
    <citation type="submission" date="2018-02" db="EMBL/GenBank/DDBJ databases">
        <title>Draft genome of wild Prunus yedoensis var. nudiflora.</title>
        <authorList>
            <person name="Baek S."/>
            <person name="Kim J.-H."/>
            <person name="Choi K."/>
            <person name="Kim G.-B."/>
            <person name="Cho A."/>
            <person name="Jang H."/>
            <person name="Shin C.-H."/>
            <person name="Yu H.-J."/>
            <person name="Mun J.-H."/>
        </authorList>
    </citation>
    <scope>NUCLEOTIDE SEQUENCE [LARGE SCALE GENOMIC DNA]</scope>
    <source>
        <strain evidence="2">cv. Jeju island</strain>
        <tissue evidence="1">Leaf</tissue>
    </source>
</reference>
<dbReference type="AlphaFoldDB" id="A0A314Y7L3"/>
<evidence type="ECO:0000313" key="2">
    <source>
        <dbReference type="Proteomes" id="UP000250321"/>
    </source>
</evidence>
<dbReference type="Proteomes" id="UP000250321">
    <property type="component" value="Unassembled WGS sequence"/>
</dbReference>
<sequence length="94" mass="10741">MPQRNMMLRSKERELSLMLIATRATRPNGVGIGSSVGCHRNLTRPATQDHEIPLMGQTSPPQQPPTTCLRRQLKWTPSKLRTRLTSIWTYSIRT</sequence>
<organism evidence="1 2">
    <name type="scientific">Prunus yedoensis var. nudiflora</name>
    <dbReference type="NCBI Taxonomy" id="2094558"/>
    <lineage>
        <taxon>Eukaryota</taxon>
        <taxon>Viridiplantae</taxon>
        <taxon>Streptophyta</taxon>
        <taxon>Embryophyta</taxon>
        <taxon>Tracheophyta</taxon>
        <taxon>Spermatophyta</taxon>
        <taxon>Magnoliopsida</taxon>
        <taxon>eudicotyledons</taxon>
        <taxon>Gunneridae</taxon>
        <taxon>Pentapetalae</taxon>
        <taxon>rosids</taxon>
        <taxon>fabids</taxon>
        <taxon>Rosales</taxon>
        <taxon>Rosaceae</taxon>
        <taxon>Amygdaloideae</taxon>
        <taxon>Amygdaleae</taxon>
        <taxon>Prunus</taxon>
    </lineage>
</organism>
<proteinExistence type="predicted"/>
<name>A0A314Y7L3_PRUYE</name>
<keyword evidence="2" id="KW-1185">Reference proteome</keyword>
<comment type="caution">
    <text evidence="1">The sequence shown here is derived from an EMBL/GenBank/DDBJ whole genome shotgun (WGS) entry which is preliminary data.</text>
</comment>
<evidence type="ECO:0000313" key="1">
    <source>
        <dbReference type="EMBL" id="PQQ04215.1"/>
    </source>
</evidence>
<protein>
    <submittedName>
        <fullName evidence="1">Uncharacterized protein</fullName>
    </submittedName>
</protein>